<evidence type="ECO:0000313" key="2">
    <source>
        <dbReference type="Proteomes" id="UP000554837"/>
    </source>
</evidence>
<dbReference type="PANTHER" id="PTHR48228:SF5">
    <property type="entry name" value="ALPHA-METHYLACYL-COA RACEMASE"/>
    <property type="match status" value="1"/>
</dbReference>
<protein>
    <submittedName>
        <fullName evidence="1">Crotonobetainyl-CoA:carnitine CoA-transferase CaiB-like acyl-CoA transferase</fullName>
    </submittedName>
</protein>
<dbReference type="Proteomes" id="UP000554837">
    <property type="component" value="Unassembled WGS sequence"/>
</dbReference>
<dbReference type="RefSeq" id="WP_138856793.1">
    <property type="nucleotide sequence ID" value="NZ_CP040709.1"/>
</dbReference>
<accession>A0A840S524</accession>
<evidence type="ECO:0000313" key="1">
    <source>
        <dbReference type="EMBL" id="MBB5206427.1"/>
    </source>
</evidence>
<proteinExistence type="predicted"/>
<keyword evidence="1" id="KW-0808">Transferase</keyword>
<dbReference type="SUPFAM" id="SSF89796">
    <property type="entry name" value="CoA-transferase family III (CaiB/BaiF)"/>
    <property type="match status" value="1"/>
</dbReference>
<dbReference type="Gene3D" id="3.40.50.10540">
    <property type="entry name" value="Crotonobetainyl-coa:carnitine coa-transferase, domain 1"/>
    <property type="match status" value="1"/>
</dbReference>
<sequence>MAALRGLRLLSLGLNLPAPLALQRCVQLGAKACKVEPPDGDLVARVQLALYASLHRGVRVLALDLKSAAGQRALARELARADVLLTSFRPSALRRLGLSWAALRREHPGLWQVRIVGAAGVRAEESGHDLCYQAEQGLVQGLQMPTSLLADLGGAQMAVQAVFEAALGRAQGRRPRCLTVSLGEAAEFAAQPLRWGLTAPGGLLGGGHAGYAVYACADGRVAVAALEPHFAQRLAAAAGLMLRSPADWMRPATHVALRTWMAGQSKAALLALAHAQDWPLVVCPDEEYAGA</sequence>
<dbReference type="InterPro" id="IPR044855">
    <property type="entry name" value="CoA-Trfase_III_dom3_sf"/>
</dbReference>
<dbReference type="InterPro" id="IPR050509">
    <property type="entry name" value="CoA-transferase_III"/>
</dbReference>
<dbReference type="AlphaFoldDB" id="A0A840S524"/>
<gene>
    <name evidence="1" type="ORF">HNQ51_003773</name>
</gene>
<name>A0A840S524_9BURK</name>
<dbReference type="PANTHER" id="PTHR48228">
    <property type="entry name" value="SUCCINYL-COA--D-CITRAMALATE COA-TRANSFERASE"/>
    <property type="match status" value="1"/>
</dbReference>
<dbReference type="Gene3D" id="3.30.1540.10">
    <property type="entry name" value="formyl-coa transferase, domain 3"/>
    <property type="match status" value="1"/>
</dbReference>
<keyword evidence="2" id="KW-1185">Reference proteome</keyword>
<dbReference type="GO" id="GO:0016740">
    <property type="term" value="F:transferase activity"/>
    <property type="evidence" value="ECO:0007669"/>
    <property type="project" value="UniProtKB-KW"/>
</dbReference>
<dbReference type="OrthoDB" id="9797653at2"/>
<comment type="caution">
    <text evidence="1">The sequence shown here is derived from an EMBL/GenBank/DDBJ whole genome shotgun (WGS) entry which is preliminary data.</text>
</comment>
<dbReference type="InterPro" id="IPR003673">
    <property type="entry name" value="CoA-Trfase_fam_III"/>
</dbReference>
<dbReference type="Pfam" id="PF02515">
    <property type="entry name" value="CoA_transf_3"/>
    <property type="match status" value="1"/>
</dbReference>
<dbReference type="EMBL" id="JACHHO010000012">
    <property type="protein sequence ID" value="MBB5206427.1"/>
    <property type="molecule type" value="Genomic_DNA"/>
</dbReference>
<organism evidence="1 2">
    <name type="scientific">Inhella inkyongensis</name>
    <dbReference type="NCBI Taxonomy" id="392593"/>
    <lineage>
        <taxon>Bacteria</taxon>
        <taxon>Pseudomonadati</taxon>
        <taxon>Pseudomonadota</taxon>
        <taxon>Betaproteobacteria</taxon>
        <taxon>Burkholderiales</taxon>
        <taxon>Sphaerotilaceae</taxon>
        <taxon>Inhella</taxon>
    </lineage>
</organism>
<dbReference type="InterPro" id="IPR023606">
    <property type="entry name" value="CoA-Trfase_III_dom_1_sf"/>
</dbReference>
<reference evidence="1 2" key="1">
    <citation type="submission" date="2020-08" db="EMBL/GenBank/DDBJ databases">
        <title>Genomic Encyclopedia of Type Strains, Phase IV (KMG-IV): sequencing the most valuable type-strain genomes for metagenomic binning, comparative biology and taxonomic classification.</title>
        <authorList>
            <person name="Goeker M."/>
        </authorList>
    </citation>
    <scope>NUCLEOTIDE SEQUENCE [LARGE SCALE GENOMIC DNA]</scope>
    <source>
        <strain evidence="1 2">DSM 23958</strain>
    </source>
</reference>